<protein>
    <recommendedName>
        <fullName evidence="3">ANTAR domain-containing protein</fullName>
    </recommendedName>
</protein>
<evidence type="ECO:0008006" key="3">
    <source>
        <dbReference type="Google" id="ProtNLM"/>
    </source>
</evidence>
<keyword evidence="2" id="KW-1185">Reference proteome</keyword>
<reference evidence="1 2" key="1">
    <citation type="submission" date="2018-09" db="EMBL/GenBank/DDBJ databases">
        <title>YIM PH 21725 draft genome.</title>
        <authorList>
            <person name="Miao C."/>
        </authorList>
    </citation>
    <scope>NUCLEOTIDE SEQUENCE [LARGE SCALE GENOMIC DNA]</scope>
    <source>
        <strain evidence="2">YIM PH21725</strain>
    </source>
</reference>
<comment type="caution">
    <text evidence="1">The sequence shown here is derived from an EMBL/GenBank/DDBJ whole genome shotgun (WGS) entry which is preliminary data.</text>
</comment>
<sequence length="64" mass="6716">MLLQAVEYRDLGVQRVDGWLESAREGLKTVTAQRIAEAVDVGLVRPLTGLAGGGAAPASPDRRG</sequence>
<accession>A0A419IBC7</accession>
<gene>
    <name evidence="1" type="ORF">D5S19_01975</name>
</gene>
<dbReference type="Proteomes" id="UP000285112">
    <property type="component" value="Unassembled WGS sequence"/>
</dbReference>
<organism evidence="1 2">
    <name type="scientific">Amycolatopsis panacis</name>
    <dbReference type="NCBI Taxonomy" id="2340917"/>
    <lineage>
        <taxon>Bacteria</taxon>
        <taxon>Bacillati</taxon>
        <taxon>Actinomycetota</taxon>
        <taxon>Actinomycetes</taxon>
        <taxon>Pseudonocardiales</taxon>
        <taxon>Pseudonocardiaceae</taxon>
        <taxon>Amycolatopsis</taxon>
    </lineage>
</organism>
<evidence type="ECO:0000313" key="2">
    <source>
        <dbReference type="Proteomes" id="UP000285112"/>
    </source>
</evidence>
<proteinExistence type="predicted"/>
<name>A0A419IBC7_9PSEU</name>
<dbReference type="EMBL" id="QZFV01000021">
    <property type="protein sequence ID" value="RJQ91256.1"/>
    <property type="molecule type" value="Genomic_DNA"/>
</dbReference>
<dbReference type="AlphaFoldDB" id="A0A419IBC7"/>
<evidence type="ECO:0000313" key="1">
    <source>
        <dbReference type="EMBL" id="RJQ91256.1"/>
    </source>
</evidence>